<comment type="caution">
    <text evidence="2">The sequence shown here is derived from an EMBL/GenBank/DDBJ whole genome shotgun (WGS) entry which is preliminary data.</text>
</comment>
<evidence type="ECO:0000313" key="2">
    <source>
        <dbReference type="EMBL" id="TPX62856.1"/>
    </source>
</evidence>
<accession>A0A507EHT3</accession>
<evidence type="ECO:0000259" key="1">
    <source>
        <dbReference type="PROSITE" id="PS50191"/>
    </source>
</evidence>
<evidence type="ECO:0000313" key="3">
    <source>
        <dbReference type="Proteomes" id="UP000318582"/>
    </source>
</evidence>
<dbReference type="SMART" id="SM00516">
    <property type="entry name" value="SEC14"/>
    <property type="match status" value="1"/>
</dbReference>
<dbReference type="PROSITE" id="PS50191">
    <property type="entry name" value="CRAL_TRIO"/>
    <property type="match status" value="1"/>
</dbReference>
<dbReference type="Proteomes" id="UP000318582">
    <property type="component" value="Unassembled WGS sequence"/>
</dbReference>
<reference evidence="2 3" key="1">
    <citation type="journal article" date="2019" name="Sci. Rep.">
        <title>Comparative genomics of chytrid fungi reveal insights into the obligate biotrophic and pathogenic lifestyle of Synchytrium endobioticum.</title>
        <authorList>
            <person name="van de Vossenberg B.T.L.H."/>
            <person name="Warris S."/>
            <person name="Nguyen H.D.T."/>
            <person name="van Gent-Pelzer M.P.E."/>
            <person name="Joly D.L."/>
            <person name="van de Geest H.C."/>
            <person name="Bonants P.J.M."/>
            <person name="Smith D.S."/>
            <person name="Levesque C.A."/>
            <person name="van der Lee T.A.J."/>
        </authorList>
    </citation>
    <scope>NUCLEOTIDE SEQUENCE [LARGE SCALE GENOMIC DNA]</scope>
    <source>
        <strain evidence="2 3">CBS 809.83</strain>
    </source>
</reference>
<gene>
    <name evidence="2" type="ORF">PhCBS80983_g00104</name>
</gene>
<dbReference type="Pfam" id="PF00650">
    <property type="entry name" value="CRAL_TRIO"/>
    <property type="match status" value="1"/>
</dbReference>
<dbReference type="STRING" id="109895.A0A507EHT3"/>
<dbReference type="CDD" id="cd00170">
    <property type="entry name" value="SEC14"/>
    <property type="match status" value="1"/>
</dbReference>
<sequence>MSWAAAVHEHQQGVAALRESLTATVAALRKDMDFSRRELHHLAEILVDDALLFRFFKKHKYNQENAEQAFLEHIDWRLQNDLPNLSTGSFTPKAHQLSQDGLFYFWKTDLEGRPVAVLNLKHLSKATDLEDLRMLFVVQMEVARRLVQSINEENQRCGSDKLVVQISVICDLNGVGLGNVNYEMIPLFLDLFNRHFPQTLGTVYVLNYGWLHSGIWSIVKAALPADACRKLQFFTKAELLRAIDGDNLQVMHGGNDTATFSLATSPVYTRFAHPNYHSTSRRVQNQISVLDAEDEGYHEDEEVWYDALETPMTPVRSAADLQSMLRVASGRNLHGMNRVGSTKSLKSLARPMPGALSTGGLMMRQLQQPPLPPTTITAAPPLPTSARIPGRRRAFVKKTLVRAVQKPAQPLLSLLSHMSPLTVRKRSITMLLLCAMALLYSAWKRNGLGRLYLNWILRSSPGGSIASSSTVSSSTTSAKSCAREYGMKKVTKFAQHHTRDVGTVIDPMVVAAIGGALGI</sequence>
<dbReference type="InterPro" id="IPR036273">
    <property type="entry name" value="CRAL/TRIO_N_dom_sf"/>
</dbReference>
<dbReference type="EMBL" id="QEAQ01000001">
    <property type="protein sequence ID" value="TPX62856.1"/>
    <property type="molecule type" value="Genomic_DNA"/>
</dbReference>
<dbReference type="SUPFAM" id="SSF52087">
    <property type="entry name" value="CRAL/TRIO domain"/>
    <property type="match status" value="1"/>
</dbReference>
<dbReference type="InterPro" id="IPR052432">
    <property type="entry name" value="PITP/CRAL-TRIO"/>
</dbReference>
<dbReference type="AlphaFoldDB" id="A0A507EHT3"/>
<feature type="domain" description="CRAL-TRIO" evidence="1">
    <location>
        <begin position="91"/>
        <end position="260"/>
    </location>
</feature>
<dbReference type="Gene3D" id="3.40.525.10">
    <property type="entry name" value="CRAL-TRIO lipid binding domain"/>
    <property type="match status" value="1"/>
</dbReference>
<proteinExistence type="predicted"/>
<dbReference type="InterPro" id="IPR001251">
    <property type="entry name" value="CRAL-TRIO_dom"/>
</dbReference>
<keyword evidence="3" id="KW-1185">Reference proteome</keyword>
<dbReference type="PANTHER" id="PTHR46590">
    <property type="entry name" value="PHOSPHATIDYLINOSITOL TRANSFER PROTEIN CSR1-RELATED"/>
    <property type="match status" value="1"/>
</dbReference>
<dbReference type="InterPro" id="IPR036865">
    <property type="entry name" value="CRAL-TRIO_dom_sf"/>
</dbReference>
<dbReference type="PANTHER" id="PTHR46590:SF4">
    <property type="entry name" value="CRAL-TRIO DOMAIN-CONTAINING PROTEIN"/>
    <property type="match status" value="1"/>
</dbReference>
<protein>
    <recommendedName>
        <fullName evidence="1">CRAL-TRIO domain-containing protein</fullName>
    </recommendedName>
</protein>
<organism evidence="2 3">
    <name type="scientific">Powellomyces hirtus</name>
    <dbReference type="NCBI Taxonomy" id="109895"/>
    <lineage>
        <taxon>Eukaryota</taxon>
        <taxon>Fungi</taxon>
        <taxon>Fungi incertae sedis</taxon>
        <taxon>Chytridiomycota</taxon>
        <taxon>Chytridiomycota incertae sedis</taxon>
        <taxon>Chytridiomycetes</taxon>
        <taxon>Spizellomycetales</taxon>
        <taxon>Powellomycetaceae</taxon>
        <taxon>Powellomyces</taxon>
    </lineage>
</organism>
<dbReference type="SUPFAM" id="SSF46938">
    <property type="entry name" value="CRAL/TRIO N-terminal domain"/>
    <property type="match status" value="1"/>
</dbReference>
<name>A0A507EHT3_9FUNG</name>